<organism evidence="2 3">
    <name type="scientific">Scleroderma citrinum Foug A</name>
    <dbReference type="NCBI Taxonomy" id="1036808"/>
    <lineage>
        <taxon>Eukaryota</taxon>
        <taxon>Fungi</taxon>
        <taxon>Dikarya</taxon>
        <taxon>Basidiomycota</taxon>
        <taxon>Agaricomycotina</taxon>
        <taxon>Agaricomycetes</taxon>
        <taxon>Agaricomycetidae</taxon>
        <taxon>Boletales</taxon>
        <taxon>Sclerodermatineae</taxon>
        <taxon>Sclerodermataceae</taxon>
        <taxon>Scleroderma</taxon>
    </lineage>
</organism>
<evidence type="ECO:0000313" key="2">
    <source>
        <dbReference type="EMBL" id="KIM62669.1"/>
    </source>
</evidence>
<sequence>MCVQQQYHHSLPATPPGSRGMPGAGSTRAPSATRSRPANANSNATPSRQSNANARPSNGNAHPSNAKAPSNTNARSSNAKAPSSTNARSSNANARPSNANARPSNANARSSNVKATPSTAGSPSATSYDSSRCQMCGDDHSLNKCPVVEDYIHAGQIVRGKGHFLTYPDGGRFHPHERTNLLRTTVDEYYRNKRQR</sequence>
<reference evidence="3" key="2">
    <citation type="submission" date="2015-01" db="EMBL/GenBank/DDBJ databases">
        <title>Evolutionary Origins and Diversification of the Mycorrhizal Mutualists.</title>
        <authorList>
            <consortium name="DOE Joint Genome Institute"/>
            <consortium name="Mycorrhizal Genomics Consortium"/>
            <person name="Kohler A."/>
            <person name="Kuo A."/>
            <person name="Nagy L.G."/>
            <person name="Floudas D."/>
            <person name="Copeland A."/>
            <person name="Barry K.W."/>
            <person name="Cichocki N."/>
            <person name="Veneault-Fourrey C."/>
            <person name="LaButti K."/>
            <person name="Lindquist E.A."/>
            <person name="Lipzen A."/>
            <person name="Lundell T."/>
            <person name="Morin E."/>
            <person name="Murat C."/>
            <person name="Riley R."/>
            <person name="Ohm R."/>
            <person name="Sun H."/>
            <person name="Tunlid A."/>
            <person name="Henrissat B."/>
            <person name="Grigoriev I.V."/>
            <person name="Hibbett D.S."/>
            <person name="Martin F."/>
        </authorList>
    </citation>
    <scope>NUCLEOTIDE SEQUENCE [LARGE SCALE GENOMIC DNA]</scope>
    <source>
        <strain evidence="3">Foug A</strain>
    </source>
</reference>
<dbReference type="EMBL" id="KN822040">
    <property type="protein sequence ID" value="KIM62669.1"/>
    <property type="molecule type" value="Genomic_DNA"/>
</dbReference>
<keyword evidence="3" id="KW-1185">Reference proteome</keyword>
<evidence type="ECO:0000256" key="1">
    <source>
        <dbReference type="SAM" id="MobiDB-lite"/>
    </source>
</evidence>
<evidence type="ECO:0000313" key="3">
    <source>
        <dbReference type="Proteomes" id="UP000053989"/>
    </source>
</evidence>
<protein>
    <submittedName>
        <fullName evidence="2">Uncharacterized protein</fullName>
    </submittedName>
</protein>
<dbReference type="Proteomes" id="UP000053989">
    <property type="component" value="Unassembled WGS sequence"/>
</dbReference>
<accession>A0A0C3E2G1</accession>
<proteinExistence type="predicted"/>
<dbReference type="InParanoid" id="A0A0C3E2G1"/>
<feature type="compositionally biased region" description="Polar residues" evidence="1">
    <location>
        <begin position="28"/>
        <end position="80"/>
    </location>
</feature>
<name>A0A0C3E2G1_9AGAM</name>
<dbReference type="HOGENOM" id="CLU_1200415_0_0_1"/>
<gene>
    <name evidence="2" type="ORF">SCLCIDRAFT_1214763</name>
</gene>
<feature type="region of interest" description="Disordered" evidence="1">
    <location>
        <begin position="1"/>
        <end position="133"/>
    </location>
</feature>
<feature type="compositionally biased region" description="Low complexity" evidence="1">
    <location>
        <begin position="81"/>
        <end position="127"/>
    </location>
</feature>
<reference evidence="2 3" key="1">
    <citation type="submission" date="2014-04" db="EMBL/GenBank/DDBJ databases">
        <authorList>
            <consortium name="DOE Joint Genome Institute"/>
            <person name="Kuo A."/>
            <person name="Kohler A."/>
            <person name="Nagy L.G."/>
            <person name="Floudas D."/>
            <person name="Copeland A."/>
            <person name="Barry K.W."/>
            <person name="Cichocki N."/>
            <person name="Veneault-Fourrey C."/>
            <person name="LaButti K."/>
            <person name="Lindquist E.A."/>
            <person name="Lipzen A."/>
            <person name="Lundell T."/>
            <person name="Morin E."/>
            <person name="Murat C."/>
            <person name="Sun H."/>
            <person name="Tunlid A."/>
            <person name="Henrissat B."/>
            <person name="Grigoriev I.V."/>
            <person name="Hibbett D.S."/>
            <person name="Martin F."/>
            <person name="Nordberg H.P."/>
            <person name="Cantor M.N."/>
            <person name="Hua S.X."/>
        </authorList>
    </citation>
    <scope>NUCLEOTIDE SEQUENCE [LARGE SCALE GENOMIC DNA]</scope>
    <source>
        <strain evidence="2 3">Foug A</strain>
    </source>
</reference>
<dbReference type="AlphaFoldDB" id="A0A0C3E2G1"/>